<dbReference type="Pfam" id="PF02775">
    <property type="entry name" value="TPP_enzyme_C"/>
    <property type="match status" value="1"/>
</dbReference>
<organism evidence="8 9">
    <name type="scientific">Streptomyces smyrnaeus</name>
    <dbReference type="NCBI Taxonomy" id="1387713"/>
    <lineage>
        <taxon>Bacteria</taxon>
        <taxon>Bacillati</taxon>
        <taxon>Actinomycetota</taxon>
        <taxon>Actinomycetes</taxon>
        <taxon>Kitasatosporales</taxon>
        <taxon>Streptomycetaceae</taxon>
        <taxon>Streptomyces</taxon>
    </lineage>
</organism>
<dbReference type="GeneID" id="96263156"/>
<feature type="domain" description="Thiamine pyrophosphate enzyme central" evidence="5">
    <location>
        <begin position="202"/>
        <end position="312"/>
    </location>
</feature>
<evidence type="ECO:0000313" key="9">
    <source>
        <dbReference type="Proteomes" id="UP000721954"/>
    </source>
</evidence>
<evidence type="ECO:0000256" key="2">
    <source>
        <dbReference type="ARBA" id="ARBA00023052"/>
    </source>
</evidence>
<accession>A0ABS3Y552</accession>
<dbReference type="PANTHER" id="PTHR18968:SF13">
    <property type="entry name" value="ACETOLACTATE SYNTHASE CATALYTIC SUBUNIT, MITOCHONDRIAL"/>
    <property type="match status" value="1"/>
</dbReference>
<dbReference type="InterPro" id="IPR029061">
    <property type="entry name" value="THDP-binding"/>
</dbReference>
<dbReference type="CDD" id="cd00568">
    <property type="entry name" value="TPP_enzymes"/>
    <property type="match status" value="1"/>
</dbReference>
<dbReference type="InterPro" id="IPR012001">
    <property type="entry name" value="Thiamin_PyroP_enz_TPP-bd_dom"/>
</dbReference>
<sequence>MRTQFRVVDFIVDFLSRQEVRHVFGVGGANIEDLYDALHVSADGPLGVVAKHEFSAATMADGYHRAAQRMPVVASTSGAGAMNLVPGLAELRSSYVPALALIGQPPRSLDGCGSFQETSGLAGSMDAARLFEEIAVHCVRVAEPAAIMEELPRAYAAALAAPGPAVLLLPKDVQQALLAPWPRPGATARAGRPRSADADRARAVALLRSAVERQGVAVIAGEGVARADARPQLAALAAALGARVAVVPDAKDVFDDRDPRHLGIAGVIGRAEVQAALEQASAVLLAGTRLPQMAGAGLHDHLKGVPVVCLDPRAPFLEPHEDLVRLSGDLAEEMSLLTGELLAPGAALQERNGAARALAENLRWEAPAALPEPRTQPPGGAPGPGTTEPGVPEAAALDMTTAARVIGAALPERSTVVSDAGNTGAVAIHHVAVPPGGRFIAAMGMGGMGHSFGAAVGAAFATGRRTCVLAGDGAFFMHGMEVHTAVEHQLPVTFVIFNNQSHGMCHTREQLFYAGDYSYNLFRPARIGDGMAAMFPGLDAVTARSAGELRAALDRAHSGRSPALICIEVDPAEVPPFRPFQHAIAAGTNRSANQGVVPG</sequence>
<dbReference type="SUPFAM" id="SSF52467">
    <property type="entry name" value="DHS-like NAD/FAD-binding domain"/>
    <property type="match status" value="1"/>
</dbReference>
<dbReference type="CDD" id="cd07035">
    <property type="entry name" value="TPP_PYR_POX_like"/>
    <property type="match status" value="1"/>
</dbReference>
<dbReference type="EMBL" id="JAFFZM010000028">
    <property type="protein sequence ID" value="MBO8202783.1"/>
    <property type="molecule type" value="Genomic_DNA"/>
</dbReference>
<keyword evidence="9" id="KW-1185">Reference proteome</keyword>
<evidence type="ECO:0000256" key="1">
    <source>
        <dbReference type="ARBA" id="ARBA00007812"/>
    </source>
</evidence>
<gene>
    <name evidence="8" type="ORF">JW613_31580</name>
</gene>
<name>A0ABS3Y552_9ACTN</name>
<dbReference type="Pfam" id="PF00205">
    <property type="entry name" value="TPP_enzyme_M"/>
    <property type="match status" value="1"/>
</dbReference>
<comment type="caution">
    <text evidence="8">The sequence shown here is derived from an EMBL/GenBank/DDBJ whole genome shotgun (WGS) entry which is preliminary data.</text>
</comment>
<protein>
    <submittedName>
        <fullName evidence="8">Thiamine pyrophosphate-binding protein</fullName>
    </submittedName>
</protein>
<dbReference type="InterPro" id="IPR029035">
    <property type="entry name" value="DHS-like_NAD/FAD-binding_dom"/>
</dbReference>
<dbReference type="Proteomes" id="UP000721954">
    <property type="component" value="Unassembled WGS sequence"/>
</dbReference>
<comment type="similarity">
    <text evidence="1 3">Belongs to the TPP enzyme family.</text>
</comment>
<dbReference type="InterPro" id="IPR011766">
    <property type="entry name" value="TPP_enzyme_TPP-bd"/>
</dbReference>
<feature type="domain" description="Thiamine pyrophosphate enzyme TPP-binding" evidence="6">
    <location>
        <begin position="419"/>
        <end position="565"/>
    </location>
</feature>
<feature type="region of interest" description="Disordered" evidence="4">
    <location>
        <begin position="368"/>
        <end position="389"/>
    </location>
</feature>
<evidence type="ECO:0000259" key="5">
    <source>
        <dbReference type="Pfam" id="PF00205"/>
    </source>
</evidence>
<keyword evidence="2 3" id="KW-0786">Thiamine pyrophosphate</keyword>
<reference evidence="8 9" key="1">
    <citation type="submission" date="2021-02" db="EMBL/GenBank/DDBJ databases">
        <title>Streptomyces spirodelae sp. nov., isolated from duckweed.</title>
        <authorList>
            <person name="Saimee Y."/>
            <person name="Duangmal K."/>
        </authorList>
    </citation>
    <scope>NUCLEOTIDE SEQUENCE [LARGE SCALE GENOMIC DNA]</scope>
    <source>
        <strain evidence="8 9">DSM 42105</strain>
    </source>
</reference>
<dbReference type="InterPro" id="IPR012000">
    <property type="entry name" value="Thiamin_PyroP_enz_cen_dom"/>
</dbReference>
<dbReference type="PANTHER" id="PTHR18968">
    <property type="entry name" value="THIAMINE PYROPHOSPHATE ENZYMES"/>
    <property type="match status" value="1"/>
</dbReference>
<evidence type="ECO:0000256" key="4">
    <source>
        <dbReference type="SAM" id="MobiDB-lite"/>
    </source>
</evidence>
<feature type="domain" description="Thiamine pyrophosphate enzyme N-terminal TPP-binding" evidence="7">
    <location>
        <begin position="6"/>
        <end position="118"/>
    </location>
</feature>
<evidence type="ECO:0000256" key="3">
    <source>
        <dbReference type="RuleBase" id="RU362132"/>
    </source>
</evidence>
<evidence type="ECO:0000259" key="6">
    <source>
        <dbReference type="Pfam" id="PF02775"/>
    </source>
</evidence>
<dbReference type="RefSeq" id="WP_209214285.1">
    <property type="nucleotide sequence ID" value="NZ_JAFFZM010000028.1"/>
</dbReference>
<dbReference type="Gene3D" id="3.40.50.970">
    <property type="match status" value="2"/>
</dbReference>
<dbReference type="Gene3D" id="3.40.50.1220">
    <property type="entry name" value="TPP-binding domain"/>
    <property type="match status" value="1"/>
</dbReference>
<evidence type="ECO:0000313" key="8">
    <source>
        <dbReference type="EMBL" id="MBO8202783.1"/>
    </source>
</evidence>
<dbReference type="Pfam" id="PF02776">
    <property type="entry name" value="TPP_enzyme_N"/>
    <property type="match status" value="1"/>
</dbReference>
<evidence type="ECO:0000259" key="7">
    <source>
        <dbReference type="Pfam" id="PF02776"/>
    </source>
</evidence>
<dbReference type="SUPFAM" id="SSF52518">
    <property type="entry name" value="Thiamin diphosphate-binding fold (THDP-binding)"/>
    <property type="match status" value="2"/>
</dbReference>
<dbReference type="InterPro" id="IPR045229">
    <property type="entry name" value="TPP_enz"/>
</dbReference>
<proteinExistence type="inferred from homology"/>